<evidence type="ECO:0000256" key="1">
    <source>
        <dbReference type="ARBA" id="ARBA00007247"/>
    </source>
</evidence>
<keyword evidence="3" id="KW-0238">DNA-binding</keyword>
<dbReference type="EMBL" id="LT795056">
    <property type="protein sequence ID" value="SJX61746.1"/>
    <property type="molecule type" value="Genomic_DNA"/>
</dbReference>
<feature type="region of interest" description="Disordered" evidence="5">
    <location>
        <begin position="525"/>
        <end position="611"/>
    </location>
</feature>
<feature type="compositionally biased region" description="Low complexity" evidence="5">
    <location>
        <begin position="44"/>
        <end position="62"/>
    </location>
</feature>
<dbReference type="Pfam" id="PF04383">
    <property type="entry name" value="KilA-N"/>
    <property type="match status" value="1"/>
</dbReference>
<dbReference type="GO" id="GO:0043565">
    <property type="term" value="F:sequence-specific DNA binding"/>
    <property type="evidence" value="ECO:0007669"/>
    <property type="project" value="TreeGrafter"/>
</dbReference>
<dbReference type="Proteomes" id="UP000239563">
    <property type="component" value="Chromosome III"/>
</dbReference>
<gene>
    <name evidence="7" type="ORF">SRS1_12730</name>
</gene>
<organism evidence="7 8">
    <name type="scientific">Sporisorium reilianum f. sp. reilianum</name>
    <dbReference type="NCBI Taxonomy" id="72559"/>
    <lineage>
        <taxon>Eukaryota</taxon>
        <taxon>Fungi</taxon>
        <taxon>Dikarya</taxon>
        <taxon>Basidiomycota</taxon>
        <taxon>Ustilaginomycotina</taxon>
        <taxon>Ustilaginomycetes</taxon>
        <taxon>Ustilaginales</taxon>
        <taxon>Ustilaginaceae</taxon>
        <taxon>Sporisorium</taxon>
    </lineage>
</organism>
<keyword evidence="2" id="KW-0805">Transcription regulation</keyword>
<feature type="compositionally biased region" description="Low complexity" evidence="5">
    <location>
        <begin position="351"/>
        <end position="361"/>
    </location>
</feature>
<feature type="domain" description="HTH APSES-type" evidence="6">
    <location>
        <begin position="232"/>
        <end position="338"/>
    </location>
</feature>
<dbReference type="GO" id="GO:0003700">
    <property type="term" value="F:DNA-binding transcription factor activity"/>
    <property type="evidence" value="ECO:0007669"/>
    <property type="project" value="TreeGrafter"/>
</dbReference>
<dbReference type="GO" id="GO:0045944">
    <property type="term" value="P:positive regulation of transcription by RNA polymerase II"/>
    <property type="evidence" value="ECO:0007669"/>
    <property type="project" value="TreeGrafter"/>
</dbReference>
<evidence type="ECO:0000256" key="4">
    <source>
        <dbReference type="ARBA" id="ARBA00023163"/>
    </source>
</evidence>
<feature type="compositionally biased region" description="Gly residues" evidence="5">
    <location>
        <begin position="602"/>
        <end position="611"/>
    </location>
</feature>
<feature type="region of interest" description="Disordered" evidence="5">
    <location>
        <begin position="351"/>
        <end position="477"/>
    </location>
</feature>
<protein>
    <submittedName>
        <fullName evidence="7">Related to ascospore maturation 1 protein</fullName>
    </submittedName>
</protein>
<accession>A0A2N8U9N1</accession>
<comment type="similarity">
    <text evidence="1">Belongs to the EFG1/PHD1/stuA family.</text>
</comment>
<proteinExistence type="inferred from homology"/>
<dbReference type="InterPro" id="IPR003163">
    <property type="entry name" value="Tscrpt_reg_HTH_APSES-type"/>
</dbReference>
<dbReference type="SUPFAM" id="SSF54616">
    <property type="entry name" value="DNA-binding domain of Mlu1-box binding protein MBP1"/>
    <property type="match status" value="1"/>
</dbReference>
<dbReference type="SMART" id="SM01252">
    <property type="entry name" value="KilA-N"/>
    <property type="match status" value="1"/>
</dbReference>
<evidence type="ECO:0000313" key="7">
    <source>
        <dbReference type="EMBL" id="SJX61746.1"/>
    </source>
</evidence>
<sequence>MSTASPLHHGHGNGSYANSPAPTGVTGRDVGVAAAAVADSAVRSGSVPASASGSAPGSASGSIYGEAHAHHTAHHHHSGHHAHSHGALASPVNGGHSSSWSPYGYPSAPVYGGSPSPYGHNAYSQYASGYGYANGTTHHVATAPTTPAANGAAYHAGVNGMMMHHGQHAGYGYSGHHLGSHTPTHTHSHSSAYFMNGDGSHSHLNGSPHLSSPSYASAPQYSTQLPLAGRHRVTTTLWEDEGTLCFQVDARGVCVARRHDNNMINGTKLLNVCGMSRGKRDGILKNEKERIVVKVGAMHLKGVWISFARAKQLAEQNGIADALYPLFEPNIQSFLYHPDNYPRTAAVIAAAQERQAQRQRAPGMPSPGANGASQAPPLMRANTTPSNGDTSGFGSGLSSSTSWTGSHDQGHTSAPTTTQPSPSSLHNGAATQMHMSLSSHSTSSPTYSQQQQQQQQQYPMTAAQQLARPPVGDRRHSTPITLNTVAQAGHADNAYGAANLGAAANGGLVNGARKVSGLKRSWNDAEDLNGSATASPSERDMQRSGSGGSNGYKFEGDDSHSPDTSDDRLAKKTKGMPQRGGATAAAATTGMPSLSNNMLMGVGNGNGIHHE</sequence>
<dbReference type="InterPro" id="IPR018004">
    <property type="entry name" value="KilA/APSES_HTH"/>
</dbReference>
<dbReference type="PROSITE" id="PS51299">
    <property type="entry name" value="HTH_APSES"/>
    <property type="match status" value="1"/>
</dbReference>
<dbReference type="InterPro" id="IPR029790">
    <property type="entry name" value="EFG1/Phd1/StuA"/>
</dbReference>
<dbReference type="FunFam" id="3.10.260.10:FF:000003">
    <property type="entry name" value="Ascospore maturation 1 protein"/>
    <property type="match status" value="1"/>
</dbReference>
<feature type="region of interest" description="Disordered" evidence="5">
    <location>
        <begin position="68"/>
        <end position="99"/>
    </location>
</feature>
<evidence type="ECO:0000313" key="8">
    <source>
        <dbReference type="Proteomes" id="UP000239563"/>
    </source>
</evidence>
<keyword evidence="4" id="KW-0804">Transcription</keyword>
<dbReference type="AlphaFoldDB" id="A0A2N8U9N1"/>
<feature type="compositionally biased region" description="Low complexity" evidence="5">
    <location>
        <begin position="431"/>
        <end position="466"/>
    </location>
</feature>
<reference evidence="7 8" key="1">
    <citation type="submission" date="2017-02" db="EMBL/GenBank/DDBJ databases">
        <authorList>
            <person name="Peterson S.W."/>
        </authorList>
    </citation>
    <scope>NUCLEOTIDE SEQUENCE [LARGE SCALE GENOMIC DNA]</scope>
    <source>
        <strain evidence="7 8">SRS1_H2-8</strain>
    </source>
</reference>
<dbReference type="PANTHER" id="PTHR47792">
    <property type="entry name" value="PROTEIN SOK2-RELATED"/>
    <property type="match status" value="1"/>
</dbReference>
<feature type="compositionally biased region" description="Basic residues" evidence="5">
    <location>
        <begin position="70"/>
        <end position="84"/>
    </location>
</feature>
<evidence type="ECO:0000256" key="3">
    <source>
        <dbReference type="ARBA" id="ARBA00023125"/>
    </source>
</evidence>
<feature type="compositionally biased region" description="Low complexity" evidence="5">
    <location>
        <begin position="388"/>
        <end position="424"/>
    </location>
</feature>
<dbReference type="PANTHER" id="PTHR47792:SF1">
    <property type="entry name" value="PROTEIN SOK2-RELATED"/>
    <property type="match status" value="1"/>
</dbReference>
<dbReference type="GO" id="GO:0005634">
    <property type="term" value="C:nucleus"/>
    <property type="evidence" value="ECO:0007669"/>
    <property type="project" value="TreeGrafter"/>
</dbReference>
<dbReference type="InterPro" id="IPR036887">
    <property type="entry name" value="HTH_APSES_sf"/>
</dbReference>
<feature type="region of interest" description="Disordered" evidence="5">
    <location>
        <begin position="44"/>
        <end position="63"/>
    </location>
</feature>
<evidence type="ECO:0000259" key="6">
    <source>
        <dbReference type="PROSITE" id="PS51299"/>
    </source>
</evidence>
<dbReference type="Gene3D" id="3.10.260.10">
    <property type="entry name" value="Transcription regulator HTH, APSES-type DNA-binding domain"/>
    <property type="match status" value="1"/>
</dbReference>
<evidence type="ECO:0000256" key="2">
    <source>
        <dbReference type="ARBA" id="ARBA00023015"/>
    </source>
</evidence>
<name>A0A2N8U9N1_9BASI</name>
<evidence type="ECO:0000256" key="5">
    <source>
        <dbReference type="SAM" id="MobiDB-lite"/>
    </source>
</evidence>
<feature type="compositionally biased region" description="Low complexity" evidence="5">
    <location>
        <begin position="580"/>
        <end position="601"/>
    </location>
</feature>
<feature type="region of interest" description="Disordered" evidence="5">
    <location>
        <begin position="1"/>
        <end position="23"/>
    </location>
</feature>
<feature type="compositionally biased region" description="Basic and acidic residues" evidence="5">
    <location>
        <begin position="554"/>
        <end position="570"/>
    </location>
</feature>